<gene>
    <name evidence="2" type="ORF">SAMN04487950_1529</name>
</gene>
<accession>A0A1I4D1R9</accession>
<sequence length="234" mass="25258">MIGSRRSFLHAVGVSLVGVVAGCTAPTDSPASSADVKSTTTASSTRPGDTSTDTRTSTATEDCDTPPNTDMQRASGDSVSTNETVTDENVEYLPETDEVRYVAAWRHTNHEEVEEGEKPEREPVYETVPFEEWADVESANIAAKHVRDVVGETLPTEALSFGVTGENGRLVVLGYLEYLCDRRGTVISQPSEEVTLDAVADAAPATVDVSFTFEEAEATRSVPVYVRRATIHQE</sequence>
<proteinExistence type="predicted"/>
<evidence type="ECO:0000256" key="1">
    <source>
        <dbReference type="SAM" id="MobiDB-lite"/>
    </source>
</evidence>
<reference evidence="3" key="1">
    <citation type="submission" date="2016-10" db="EMBL/GenBank/DDBJ databases">
        <authorList>
            <person name="Varghese N."/>
            <person name="Submissions S."/>
        </authorList>
    </citation>
    <scope>NUCLEOTIDE SEQUENCE [LARGE SCALE GENOMIC DNA]</scope>
    <source>
        <strain evidence="3">CGMCC 1.7738</strain>
    </source>
</reference>
<dbReference type="InterPro" id="IPR006311">
    <property type="entry name" value="TAT_signal"/>
</dbReference>
<evidence type="ECO:0000313" key="2">
    <source>
        <dbReference type="EMBL" id="SFK86800.1"/>
    </source>
</evidence>
<organism evidence="2 3">
    <name type="scientific">Halogranum rubrum</name>
    <dbReference type="NCBI Taxonomy" id="553466"/>
    <lineage>
        <taxon>Archaea</taxon>
        <taxon>Methanobacteriati</taxon>
        <taxon>Methanobacteriota</taxon>
        <taxon>Stenosarchaea group</taxon>
        <taxon>Halobacteria</taxon>
        <taxon>Halobacteriales</taxon>
        <taxon>Haloferacaceae</taxon>
    </lineage>
</organism>
<evidence type="ECO:0000313" key="3">
    <source>
        <dbReference type="Proteomes" id="UP000199607"/>
    </source>
</evidence>
<dbReference type="RefSeq" id="WP_089867784.1">
    <property type="nucleotide sequence ID" value="NZ_FOTC01000001.1"/>
</dbReference>
<keyword evidence="3" id="KW-1185">Reference proteome</keyword>
<dbReference type="Proteomes" id="UP000199607">
    <property type="component" value="Unassembled WGS sequence"/>
</dbReference>
<dbReference type="PROSITE" id="PS51318">
    <property type="entry name" value="TAT"/>
    <property type="match status" value="1"/>
</dbReference>
<feature type="region of interest" description="Disordered" evidence="1">
    <location>
        <begin position="26"/>
        <end position="93"/>
    </location>
</feature>
<feature type="compositionally biased region" description="Polar residues" evidence="1">
    <location>
        <begin position="66"/>
        <end position="84"/>
    </location>
</feature>
<dbReference type="AlphaFoldDB" id="A0A1I4D1R9"/>
<feature type="compositionally biased region" description="Low complexity" evidence="1">
    <location>
        <begin position="43"/>
        <end position="60"/>
    </location>
</feature>
<dbReference type="EMBL" id="FOTC01000001">
    <property type="protein sequence ID" value="SFK86800.1"/>
    <property type="molecule type" value="Genomic_DNA"/>
</dbReference>
<protein>
    <submittedName>
        <fullName evidence="2">Uncharacterized protein</fullName>
    </submittedName>
</protein>
<feature type="compositionally biased region" description="Polar residues" evidence="1">
    <location>
        <begin position="26"/>
        <end position="42"/>
    </location>
</feature>
<name>A0A1I4D1R9_9EURY</name>
<dbReference type="PROSITE" id="PS51257">
    <property type="entry name" value="PROKAR_LIPOPROTEIN"/>
    <property type="match status" value="1"/>
</dbReference>